<protein>
    <submittedName>
        <fullName evidence="1">Uncharacterized protein</fullName>
    </submittedName>
</protein>
<keyword evidence="2" id="KW-1185">Reference proteome</keyword>
<evidence type="ECO:0000313" key="2">
    <source>
        <dbReference type="Proteomes" id="UP000598146"/>
    </source>
</evidence>
<dbReference type="EMBL" id="JADQTO010000025">
    <property type="protein sequence ID" value="MBG0567173.1"/>
    <property type="molecule type" value="Genomic_DNA"/>
</dbReference>
<dbReference type="Proteomes" id="UP000598146">
    <property type="component" value="Unassembled WGS sequence"/>
</dbReference>
<name>A0A931CH52_9ACTN</name>
<dbReference type="AlphaFoldDB" id="A0A931CH52"/>
<accession>A0A931CH52</accession>
<reference evidence="1" key="1">
    <citation type="submission" date="2020-11" db="EMBL/GenBank/DDBJ databases">
        <title>Isolation and identification of active actinomycetes.</title>
        <authorList>
            <person name="Sun X."/>
        </authorList>
    </citation>
    <scope>NUCLEOTIDE SEQUENCE</scope>
    <source>
        <strain evidence="1">NEAU-A11</strain>
    </source>
</reference>
<dbReference type="RefSeq" id="WP_196418944.1">
    <property type="nucleotide sequence ID" value="NZ_JADQTO010000025.1"/>
</dbReference>
<organism evidence="1 2">
    <name type="scientific">Actinoplanes aureus</name>
    <dbReference type="NCBI Taxonomy" id="2792083"/>
    <lineage>
        <taxon>Bacteria</taxon>
        <taxon>Bacillati</taxon>
        <taxon>Actinomycetota</taxon>
        <taxon>Actinomycetes</taxon>
        <taxon>Micromonosporales</taxon>
        <taxon>Micromonosporaceae</taxon>
        <taxon>Actinoplanes</taxon>
    </lineage>
</organism>
<dbReference type="PROSITE" id="PS51257">
    <property type="entry name" value="PROKAR_LIPOPROTEIN"/>
    <property type="match status" value="1"/>
</dbReference>
<sequence length="138" mass="14579">MERIPRILTATMAVGILGLGGCSSTPAEGSTQAVCDSFAAVQNTVNQIKNANVSENGLNAARPYVSQLLNELNQLVQDAKAQFKPQADMLKTTVDQLQASVDTARTDPNRTNLSAVRASVAAVRESAENLRDAVSGFC</sequence>
<evidence type="ECO:0000313" key="1">
    <source>
        <dbReference type="EMBL" id="MBG0567173.1"/>
    </source>
</evidence>
<gene>
    <name evidence="1" type="ORF">I4J89_37575</name>
</gene>
<proteinExistence type="predicted"/>
<comment type="caution">
    <text evidence="1">The sequence shown here is derived from an EMBL/GenBank/DDBJ whole genome shotgun (WGS) entry which is preliminary data.</text>
</comment>